<gene>
    <name evidence="1" type="ORF">NCTC13645_02561</name>
</gene>
<name>A0A380P8H8_WEIVI</name>
<accession>A0A380P8H8</accession>
<dbReference type="AlphaFoldDB" id="A0A380P8H8"/>
<evidence type="ECO:0000313" key="2">
    <source>
        <dbReference type="Proteomes" id="UP000254621"/>
    </source>
</evidence>
<dbReference type="Proteomes" id="UP000254621">
    <property type="component" value="Unassembled WGS sequence"/>
</dbReference>
<evidence type="ECO:0000313" key="1">
    <source>
        <dbReference type="EMBL" id="SUP61405.1"/>
    </source>
</evidence>
<proteinExistence type="predicted"/>
<sequence>MFGSGKVPYVTATEANNAVTAYIEYESNLMENGDCILIGGKTLVITYQYNNFSQTTVIT</sequence>
<reference evidence="1 2" key="1">
    <citation type="submission" date="2018-06" db="EMBL/GenBank/DDBJ databases">
        <authorList>
            <consortium name="Pathogen Informatics"/>
            <person name="Doyle S."/>
        </authorList>
    </citation>
    <scope>NUCLEOTIDE SEQUENCE [LARGE SCALE GENOMIC DNA]</scope>
    <source>
        <strain evidence="1 2">NCTC13645</strain>
    </source>
</reference>
<organism evidence="1 2">
    <name type="scientific">Weissella viridescens</name>
    <name type="common">Lactobacillus viridescens</name>
    <dbReference type="NCBI Taxonomy" id="1629"/>
    <lineage>
        <taxon>Bacteria</taxon>
        <taxon>Bacillati</taxon>
        <taxon>Bacillota</taxon>
        <taxon>Bacilli</taxon>
        <taxon>Lactobacillales</taxon>
        <taxon>Lactobacillaceae</taxon>
        <taxon>Weissella</taxon>
    </lineage>
</organism>
<protein>
    <submittedName>
        <fullName evidence="1">Uncharacterized protein</fullName>
    </submittedName>
</protein>
<dbReference type="EMBL" id="UHIV01000007">
    <property type="protein sequence ID" value="SUP61405.1"/>
    <property type="molecule type" value="Genomic_DNA"/>
</dbReference>